<feature type="region of interest" description="Disordered" evidence="1">
    <location>
        <begin position="37"/>
        <end position="56"/>
    </location>
</feature>
<evidence type="ECO:0000256" key="1">
    <source>
        <dbReference type="SAM" id="MobiDB-lite"/>
    </source>
</evidence>
<protein>
    <submittedName>
        <fullName evidence="2">Uncharacterized protein</fullName>
    </submittedName>
</protein>
<evidence type="ECO:0000313" key="2">
    <source>
        <dbReference type="EMBL" id="KAK2158439.1"/>
    </source>
</evidence>
<dbReference type="Proteomes" id="UP001208570">
    <property type="component" value="Unassembled WGS sequence"/>
</dbReference>
<dbReference type="EMBL" id="JAODUP010000170">
    <property type="protein sequence ID" value="KAK2158439.1"/>
    <property type="molecule type" value="Genomic_DNA"/>
</dbReference>
<gene>
    <name evidence="2" type="ORF">LSH36_170g01009</name>
</gene>
<dbReference type="AlphaFoldDB" id="A0AAD9N8X7"/>
<comment type="caution">
    <text evidence="2">The sequence shown here is derived from an EMBL/GenBank/DDBJ whole genome shotgun (WGS) entry which is preliminary data.</text>
</comment>
<keyword evidence="3" id="KW-1185">Reference proteome</keyword>
<evidence type="ECO:0000313" key="3">
    <source>
        <dbReference type="Proteomes" id="UP001208570"/>
    </source>
</evidence>
<organism evidence="2 3">
    <name type="scientific">Paralvinella palmiformis</name>
    <dbReference type="NCBI Taxonomy" id="53620"/>
    <lineage>
        <taxon>Eukaryota</taxon>
        <taxon>Metazoa</taxon>
        <taxon>Spiralia</taxon>
        <taxon>Lophotrochozoa</taxon>
        <taxon>Annelida</taxon>
        <taxon>Polychaeta</taxon>
        <taxon>Sedentaria</taxon>
        <taxon>Canalipalpata</taxon>
        <taxon>Terebellida</taxon>
        <taxon>Terebelliformia</taxon>
        <taxon>Alvinellidae</taxon>
        <taxon>Paralvinella</taxon>
    </lineage>
</organism>
<name>A0AAD9N8X7_9ANNE</name>
<reference evidence="2" key="1">
    <citation type="journal article" date="2023" name="Mol. Biol. Evol.">
        <title>Third-Generation Sequencing Reveals the Adaptive Role of the Epigenome in Three Deep-Sea Polychaetes.</title>
        <authorList>
            <person name="Perez M."/>
            <person name="Aroh O."/>
            <person name="Sun Y."/>
            <person name="Lan Y."/>
            <person name="Juniper S.K."/>
            <person name="Young C.R."/>
            <person name="Angers B."/>
            <person name="Qian P.Y."/>
        </authorList>
    </citation>
    <scope>NUCLEOTIDE SEQUENCE</scope>
    <source>
        <strain evidence="2">P08H-3</strain>
    </source>
</reference>
<sequence length="268" mass="30416">MEPVVVVPTDSGSTYTKKFHVTPQRAVKHVRMEHWCGTEPNSNPRPAKGMACDDSSPKQLHLEVSSTTNKTAYRLPKLHRADTDEQSSKSCHRMWGHHGYNYYSKTGRQTQMSLGSHQIYTTPHLITLEKQQCNLISNRFPSFGQAIISPTQQTQVRYYAGNVQDRALYKQMLSQNKSADSPMLNCHNNDLDGEVQGPLPTPVSHRLMCPPKSAQSIHWTLSPMKNLHYDRKGKSKFQGPYSREFAVTCMAPTNWLRMKLGRSKTTVV</sequence>
<proteinExistence type="predicted"/>
<accession>A0AAD9N8X7</accession>